<dbReference type="EMBL" id="BGPR01011776">
    <property type="protein sequence ID" value="GBN52899.1"/>
    <property type="molecule type" value="Genomic_DNA"/>
</dbReference>
<reference evidence="2 3" key="1">
    <citation type="journal article" date="2019" name="Sci. Rep.">
        <title>Orb-weaving spider Araneus ventricosus genome elucidates the spidroin gene catalogue.</title>
        <authorList>
            <person name="Kono N."/>
            <person name="Nakamura H."/>
            <person name="Ohtoshi R."/>
            <person name="Moran D.A.P."/>
            <person name="Shinohara A."/>
            <person name="Yoshida Y."/>
            <person name="Fujiwara M."/>
            <person name="Mori M."/>
            <person name="Tomita M."/>
            <person name="Arakawa K."/>
        </authorList>
    </citation>
    <scope>NUCLEOTIDE SEQUENCE [LARGE SCALE GENOMIC DNA]</scope>
</reference>
<proteinExistence type="predicted"/>
<dbReference type="EMBL" id="BGPR01011779">
    <property type="protein sequence ID" value="GBN52912.1"/>
    <property type="molecule type" value="Genomic_DNA"/>
</dbReference>
<evidence type="ECO:0000313" key="1">
    <source>
        <dbReference type="EMBL" id="GBN52899.1"/>
    </source>
</evidence>
<name>A0A4Y2PP91_ARAVE</name>
<accession>A0A4Y2PP91</accession>
<evidence type="ECO:0000313" key="3">
    <source>
        <dbReference type="Proteomes" id="UP000499080"/>
    </source>
</evidence>
<dbReference type="Proteomes" id="UP000499080">
    <property type="component" value="Unassembled WGS sequence"/>
</dbReference>
<sequence>MLVIHDRSKTHKFDRFTPKPAVNVKNDQIWSDAQRKVGYPTAPDIRSPIWIVGHKRKPAGVGTIRVGSSVESGFEPGSLRLRGRHLTARPLPTGSGEALWFAEETGVIGSGWVCIERRANDLPKWNG</sequence>
<organism evidence="2 3">
    <name type="scientific">Araneus ventricosus</name>
    <name type="common">Orbweaver spider</name>
    <name type="synonym">Epeira ventricosa</name>
    <dbReference type="NCBI Taxonomy" id="182803"/>
    <lineage>
        <taxon>Eukaryota</taxon>
        <taxon>Metazoa</taxon>
        <taxon>Ecdysozoa</taxon>
        <taxon>Arthropoda</taxon>
        <taxon>Chelicerata</taxon>
        <taxon>Arachnida</taxon>
        <taxon>Araneae</taxon>
        <taxon>Araneomorphae</taxon>
        <taxon>Entelegynae</taxon>
        <taxon>Araneoidea</taxon>
        <taxon>Araneidae</taxon>
        <taxon>Araneus</taxon>
    </lineage>
</organism>
<gene>
    <name evidence="1" type="ORF">AVEN_103285_1</name>
    <name evidence="2" type="ORF">AVEN_122616_1</name>
</gene>
<dbReference type="AlphaFoldDB" id="A0A4Y2PP91"/>
<comment type="caution">
    <text evidence="2">The sequence shown here is derived from an EMBL/GenBank/DDBJ whole genome shotgun (WGS) entry which is preliminary data.</text>
</comment>
<protein>
    <submittedName>
        <fullName evidence="2">Uncharacterized protein</fullName>
    </submittedName>
</protein>
<evidence type="ECO:0000313" key="2">
    <source>
        <dbReference type="EMBL" id="GBN52912.1"/>
    </source>
</evidence>
<keyword evidence="3" id="KW-1185">Reference proteome</keyword>